<reference evidence="3 5" key="2">
    <citation type="submission" date="2018-11" db="EMBL/GenBank/DDBJ databases">
        <authorList>
            <consortium name="Pathogen Informatics"/>
        </authorList>
    </citation>
    <scope>NUCLEOTIDE SEQUENCE [LARGE SCALE GENOMIC DNA]</scope>
    <source>
        <strain evidence="3 5">NCTC12929</strain>
    </source>
</reference>
<dbReference type="Proteomes" id="UP000255515">
    <property type="component" value="Unassembled WGS sequence"/>
</dbReference>
<feature type="transmembrane region" description="Helical" evidence="1">
    <location>
        <begin position="12"/>
        <end position="42"/>
    </location>
</feature>
<name>A0A376BZW9_9FLAO</name>
<dbReference type="EMBL" id="UFTJ01000001">
    <property type="protein sequence ID" value="SSZ47031.1"/>
    <property type="molecule type" value="Genomic_DNA"/>
</dbReference>
<dbReference type="RefSeq" id="WP_002662048.1">
    <property type="nucleotide sequence ID" value="NZ_JAXFPJ010000007.1"/>
</dbReference>
<protein>
    <submittedName>
        <fullName evidence="2">Uncharacterized protein</fullName>
    </submittedName>
</protein>
<dbReference type="AlphaFoldDB" id="A0A376BZW9"/>
<organism evidence="2 4">
    <name type="scientific">Bergeyella zoohelcum</name>
    <dbReference type="NCBI Taxonomy" id="1015"/>
    <lineage>
        <taxon>Bacteria</taxon>
        <taxon>Pseudomonadati</taxon>
        <taxon>Bacteroidota</taxon>
        <taxon>Flavobacteriia</taxon>
        <taxon>Flavobacteriales</taxon>
        <taxon>Weeksellaceae</taxon>
        <taxon>Bergeyella</taxon>
    </lineage>
</organism>
<keyword evidence="1" id="KW-0812">Transmembrane</keyword>
<keyword evidence="1" id="KW-1133">Transmembrane helix</keyword>
<reference evidence="2 4" key="1">
    <citation type="submission" date="2018-06" db="EMBL/GenBank/DDBJ databases">
        <authorList>
            <consortium name="Pathogen Informatics"/>
            <person name="Doyle S."/>
        </authorList>
    </citation>
    <scope>NUCLEOTIDE SEQUENCE [LARGE SCALE GENOMIC DNA]</scope>
    <source>
        <strain evidence="2 4">NCTC11661</strain>
    </source>
</reference>
<keyword evidence="1" id="KW-0472">Membrane</keyword>
<gene>
    <name evidence="2" type="ORF">NCTC11661_00694</name>
    <name evidence="3" type="ORF">NCTC12929_00872</name>
</gene>
<accession>A0A376BZW9</accession>
<evidence type="ECO:0000313" key="2">
    <source>
        <dbReference type="EMBL" id="SSZ47031.1"/>
    </source>
</evidence>
<dbReference type="Proteomes" id="UP000270205">
    <property type="component" value="Unassembled WGS sequence"/>
</dbReference>
<sequence>MVILSSLWPGYQFFWFVFFLIEFLIGFWCIFMFFGVVIPMWLTSGLKEYFGKTKPFDPEEIRSKTLPEQGLEVIYSNPKGDGPFLHHGHH</sequence>
<dbReference type="EMBL" id="UYIV01000001">
    <property type="protein sequence ID" value="VDH03486.1"/>
    <property type="molecule type" value="Genomic_DNA"/>
</dbReference>
<evidence type="ECO:0000256" key="1">
    <source>
        <dbReference type="SAM" id="Phobius"/>
    </source>
</evidence>
<evidence type="ECO:0000313" key="3">
    <source>
        <dbReference type="EMBL" id="VDH03486.1"/>
    </source>
</evidence>
<evidence type="ECO:0000313" key="4">
    <source>
        <dbReference type="Proteomes" id="UP000255515"/>
    </source>
</evidence>
<evidence type="ECO:0000313" key="5">
    <source>
        <dbReference type="Proteomes" id="UP000270205"/>
    </source>
</evidence>
<proteinExistence type="predicted"/>